<evidence type="ECO:0000313" key="8">
    <source>
        <dbReference type="EMBL" id="ACA84882.1"/>
    </source>
</evidence>
<reference evidence="8 9" key="1">
    <citation type="submission" date="2008-02" db="EMBL/GenBank/DDBJ databases">
        <title>Complete sequence of Shewanella woodyi ATCC 51908.</title>
        <authorList>
            <consortium name="US DOE Joint Genome Institute"/>
            <person name="Copeland A."/>
            <person name="Lucas S."/>
            <person name="Lapidus A."/>
            <person name="Glavina del Rio T."/>
            <person name="Dalin E."/>
            <person name="Tice H."/>
            <person name="Bruce D."/>
            <person name="Goodwin L."/>
            <person name="Pitluck S."/>
            <person name="Sims D."/>
            <person name="Brettin T."/>
            <person name="Detter J.C."/>
            <person name="Han C."/>
            <person name="Kuske C.R."/>
            <person name="Schmutz J."/>
            <person name="Larimer F."/>
            <person name="Land M."/>
            <person name="Hauser L."/>
            <person name="Kyrpides N."/>
            <person name="Lykidis A."/>
            <person name="Zhao J.-S."/>
            <person name="Richardson P."/>
        </authorList>
    </citation>
    <scope>NUCLEOTIDE SEQUENCE [LARGE SCALE GENOMIC DNA]</scope>
    <source>
        <strain evidence="9">ATCC 51908 / MS32</strain>
    </source>
</reference>
<dbReference type="GO" id="GO:0047091">
    <property type="term" value="F:L-lysine 6-monooxygenase (NADPH) activity"/>
    <property type="evidence" value="ECO:0007669"/>
    <property type="project" value="UniProtKB-EC"/>
</dbReference>
<evidence type="ECO:0000256" key="7">
    <source>
        <dbReference type="ARBA" id="ARBA00023002"/>
    </source>
</evidence>
<dbReference type="Proteomes" id="UP000002168">
    <property type="component" value="Chromosome"/>
</dbReference>
<accession>B1KR65</accession>
<comment type="pathway">
    <text evidence="2">Siderophore biosynthesis.</text>
</comment>
<organism evidence="8 9">
    <name type="scientific">Shewanella woodyi (strain ATCC 51908 / MS32)</name>
    <dbReference type="NCBI Taxonomy" id="392500"/>
    <lineage>
        <taxon>Bacteria</taxon>
        <taxon>Pseudomonadati</taxon>
        <taxon>Pseudomonadota</taxon>
        <taxon>Gammaproteobacteria</taxon>
        <taxon>Alteromonadales</taxon>
        <taxon>Shewanellaceae</taxon>
        <taxon>Shewanella</taxon>
    </lineage>
</organism>
<dbReference type="KEGG" id="swd:Swoo_0586"/>
<dbReference type="InterPro" id="IPR025700">
    <property type="entry name" value="Lys/Orn_oxygenase"/>
</dbReference>
<dbReference type="HOGENOM" id="CLU_020931_0_0_6"/>
<evidence type="ECO:0000256" key="6">
    <source>
        <dbReference type="ARBA" id="ARBA00022857"/>
    </source>
</evidence>
<protein>
    <submittedName>
        <fullName evidence="8">L-lysine 6-monooxygenase (NADPH)</fullName>
        <ecNumber evidence="8">1.14.13.59</ecNumber>
    </submittedName>
</protein>
<dbReference type="Gene3D" id="3.50.50.60">
    <property type="entry name" value="FAD/NAD(P)-binding domain"/>
    <property type="match status" value="1"/>
</dbReference>
<dbReference type="PANTHER" id="PTHR42802">
    <property type="entry name" value="MONOOXYGENASE"/>
    <property type="match status" value="1"/>
</dbReference>
<keyword evidence="4" id="KW-0285">Flavoprotein</keyword>
<dbReference type="AlphaFoldDB" id="B1KR65"/>
<evidence type="ECO:0000256" key="4">
    <source>
        <dbReference type="ARBA" id="ARBA00022630"/>
    </source>
</evidence>
<dbReference type="RefSeq" id="WP_012323230.1">
    <property type="nucleotide sequence ID" value="NC_010506.1"/>
</dbReference>
<comment type="similarity">
    <text evidence="3">Belongs to the lysine N(6)-hydroxylase/L-ornithine N(5)-oxygenase family.</text>
</comment>
<keyword evidence="8" id="KW-0503">Monooxygenase</keyword>
<dbReference type="EC" id="1.14.13.59" evidence="8"/>
<evidence type="ECO:0000256" key="3">
    <source>
        <dbReference type="ARBA" id="ARBA00007588"/>
    </source>
</evidence>
<comment type="cofactor">
    <cofactor evidence="1">
        <name>FAD</name>
        <dbReference type="ChEBI" id="CHEBI:57692"/>
    </cofactor>
</comment>
<dbReference type="EMBL" id="CP000961">
    <property type="protein sequence ID" value="ACA84882.1"/>
    <property type="molecule type" value="Genomic_DNA"/>
</dbReference>
<dbReference type="InterPro" id="IPR036188">
    <property type="entry name" value="FAD/NAD-bd_sf"/>
</dbReference>
<keyword evidence="6" id="KW-0521">NADP</keyword>
<dbReference type="PANTHER" id="PTHR42802:SF1">
    <property type="entry name" value="L-ORNITHINE N(5)-MONOOXYGENASE"/>
    <property type="match status" value="1"/>
</dbReference>
<keyword evidence="5" id="KW-0274">FAD</keyword>
<sequence>MNKDMKHFDLFGIGIGPFNLSIAALSQGINGLNTAFADAHKSMTWHPGLLLNEARMQTSPLKDMVTAVEPTNPLSFLSYLVNKRKIYAYMAAQMDTISRIEFADYLAWVASRVDNLIFDNPVDAVEFSGDKFLIHSKQGIFTSQHICLGTGKVAHLPACVKPYMGPKCLHASRLALKDRSYQGKTVAVVGGGQTGADVFLNLLQRQWGEPTRVIWISRRPNFQALDEGVFTDQYFTPGYGEIFYGLSEQVKSQEVKHQKLSSDGITSASLNEIYQHLYQERFIKGDKAGDKWNLRPHRTLTKMREQGDKFELTLRNGITNCDESLEVDELILCTGFESQIPSYLAPIKQKLDIDRYGQFNLNREFSVAWDGPQTNKVYAVNAGIHSHGILEPQLSLAAWRSAVIINDMLGHNHFDLSLEESIIDWGQEAPVLNKESIIKHQGIK</sequence>
<keyword evidence="7 8" id="KW-0560">Oxidoreductase</keyword>
<gene>
    <name evidence="8" type="ordered locus">Swoo_0586</name>
</gene>
<dbReference type="STRING" id="392500.Swoo_0586"/>
<keyword evidence="9" id="KW-1185">Reference proteome</keyword>
<dbReference type="Pfam" id="PF13434">
    <property type="entry name" value="Lys_Orn_oxgnase"/>
    <property type="match status" value="1"/>
</dbReference>
<proteinExistence type="inferred from homology"/>
<dbReference type="eggNOG" id="COG3486">
    <property type="taxonomic scope" value="Bacteria"/>
</dbReference>
<dbReference type="SUPFAM" id="SSF51905">
    <property type="entry name" value="FAD/NAD(P)-binding domain"/>
    <property type="match status" value="2"/>
</dbReference>
<evidence type="ECO:0000256" key="1">
    <source>
        <dbReference type="ARBA" id="ARBA00001974"/>
    </source>
</evidence>
<name>B1KR65_SHEWM</name>
<evidence type="ECO:0000256" key="2">
    <source>
        <dbReference type="ARBA" id="ARBA00004924"/>
    </source>
</evidence>
<evidence type="ECO:0000256" key="5">
    <source>
        <dbReference type="ARBA" id="ARBA00022827"/>
    </source>
</evidence>
<evidence type="ECO:0000313" key="9">
    <source>
        <dbReference type="Proteomes" id="UP000002168"/>
    </source>
</evidence>